<gene>
    <name evidence="4" type="ORF">J8N05_19450</name>
</gene>
<comment type="caution">
    <text evidence="4">The sequence shown here is derived from an EMBL/GenBank/DDBJ whole genome shotgun (WGS) entry which is preliminary data.</text>
</comment>
<organism evidence="4 5">
    <name type="scientific">Streptomyces liliiviolaceus</name>
    <dbReference type="NCBI Taxonomy" id="2823109"/>
    <lineage>
        <taxon>Bacteria</taxon>
        <taxon>Bacillati</taxon>
        <taxon>Actinomycetota</taxon>
        <taxon>Actinomycetes</taxon>
        <taxon>Kitasatosporales</taxon>
        <taxon>Streptomycetaceae</taxon>
        <taxon>Streptomyces</taxon>
    </lineage>
</organism>
<keyword evidence="5" id="KW-1185">Reference proteome</keyword>
<dbReference type="RefSeq" id="WP_210884496.1">
    <property type="nucleotide sequence ID" value="NZ_JAGPYQ010000001.1"/>
</dbReference>
<feature type="domain" description="Chalcone/stilbene synthase N-terminal" evidence="3">
    <location>
        <begin position="65"/>
        <end position="199"/>
    </location>
</feature>
<dbReference type="Proteomes" id="UP000677413">
    <property type="component" value="Unassembled WGS sequence"/>
</dbReference>
<name>A0A940XUE8_9ACTN</name>
<dbReference type="InterPro" id="IPR016039">
    <property type="entry name" value="Thiolase-like"/>
</dbReference>
<evidence type="ECO:0000313" key="5">
    <source>
        <dbReference type="Proteomes" id="UP000677413"/>
    </source>
</evidence>
<dbReference type="AlphaFoldDB" id="A0A940XUE8"/>
<dbReference type="InterPro" id="IPR001099">
    <property type="entry name" value="Chalcone/stilbene_synt_N"/>
</dbReference>
<dbReference type="EMBL" id="JAGPYQ010000001">
    <property type="protein sequence ID" value="MBQ0850366.1"/>
    <property type="molecule type" value="Genomic_DNA"/>
</dbReference>
<proteinExistence type="predicted"/>
<dbReference type="PANTHER" id="PTHR11877:SF46">
    <property type="entry name" value="TYPE III POLYKETIDE SYNTHASE A"/>
    <property type="match status" value="1"/>
</dbReference>
<dbReference type="InterPro" id="IPR011141">
    <property type="entry name" value="Polyketide_synthase_type-III"/>
</dbReference>
<dbReference type="Gene3D" id="3.40.47.10">
    <property type="match status" value="2"/>
</dbReference>
<reference evidence="4 5" key="1">
    <citation type="submission" date="2021-04" db="EMBL/GenBank/DDBJ databases">
        <authorList>
            <person name="Tang X."/>
            <person name="Zhou X."/>
            <person name="Chen X."/>
            <person name="Cernava T."/>
            <person name="Zhang C."/>
        </authorList>
    </citation>
    <scope>NUCLEOTIDE SEQUENCE [LARGE SCALE GENOMIC DNA]</scope>
    <source>
        <strain evidence="4 5">BH-SS-21</strain>
    </source>
</reference>
<protein>
    <submittedName>
        <fullName evidence="4">PhlD</fullName>
    </submittedName>
</protein>
<dbReference type="PIRSF" id="PIRSF000451">
    <property type="entry name" value="PKS_III"/>
    <property type="match status" value="1"/>
</dbReference>
<evidence type="ECO:0000256" key="1">
    <source>
        <dbReference type="ARBA" id="ARBA00022679"/>
    </source>
</evidence>
<dbReference type="GO" id="GO:0030639">
    <property type="term" value="P:polyketide biosynthetic process"/>
    <property type="evidence" value="ECO:0007669"/>
    <property type="project" value="TreeGrafter"/>
</dbReference>
<sequence>MAFVNRPGTADAAHQITTAQIVDDIITRHPGHPRTAAITRIAGTVGVDTRRFTRPLADIARTEPFQRRNERAYADVCELAERAARRALTFAGVPVESIATLITSHATGLAIPGLDIHLVNALGLRQTITRIPLTQLACAGGAYMLGLAATLASPGRHVLVVGAEALSSVYQHTDTDLPAMIYKMLFGDGGAATVVSTEPLQQPGLVVEDSWNYVHKDGHQDSSDYYRLRADEHGYHFDSSKAAVSAVSQVVPLLPWHSGGWKPDFAVIHPGSSAILQRVADAGACSHAALDYSRACLHHHGNTGGTAVLRTLARVHDDPPSANTAGLLFGVGPGFCAAALQVSWQGST</sequence>
<dbReference type="PANTHER" id="PTHR11877">
    <property type="entry name" value="HYDROXYMETHYLGLUTARYL-COA SYNTHASE"/>
    <property type="match status" value="1"/>
</dbReference>
<evidence type="ECO:0000313" key="4">
    <source>
        <dbReference type="EMBL" id="MBQ0850366.1"/>
    </source>
</evidence>
<evidence type="ECO:0000256" key="2">
    <source>
        <dbReference type="PIRSR" id="PIRSR000451-1"/>
    </source>
</evidence>
<keyword evidence="1" id="KW-0808">Transferase</keyword>
<feature type="active site" description="Acyl-thioester intermediate" evidence="2">
    <location>
        <position position="138"/>
    </location>
</feature>
<evidence type="ECO:0000259" key="3">
    <source>
        <dbReference type="Pfam" id="PF00195"/>
    </source>
</evidence>
<dbReference type="GO" id="GO:0016747">
    <property type="term" value="F:acyltransferase activity, transferring groups other than amino-acyl groups"/>
    <property type="evidence" value="ECO:0007669"/>
    <property type="project" value="InterPro"/>
</dbReference>
<accession>A0A940XUE8</accession>
<dbReference type="Pfam" id="PF00195">
    <property type="entry name" value="Chal_sti_synt_N"/>
    <property type="match status" value="1"/>
</dbReference>
<dbReference type="SUPFAM" id="SSF53901">
    <property type="entry name" value="Thiolase-like"/>
    <property type="match status" value="2"/>
</dbReference>